<dbReference type="GO" id="GO:0008081">
    <property type="term" value="F:phosphoric diester hydrolase activity"/>
    <property type="evidence" value="ECO:0007669"/>
    <property type="project" value="InterPro"/>
</dbReference>
<protein>
    <recommendedName>
        <fullName evidence="4">PI-PLC X domain-containing protein</fullName>
    </recommendedName>
</protein>
<organism evidence="2 3">
    <name type="scientific">Papaver nudicaule</name>
    <name type="common">Iceland poppy</name>
    <dbReference type="NCBI Taxonomy" id="74823"/>
    <lineage>
        <taxon>Eukaryota</taxon>
        <taxon>Viridiplantae</taxon>
        <taxon>Streptophyta</taxon>
        <taxon>Embryophyta</taxon>
        <taxon>Tracheophyta</taxon>
        <taxon>Spermatophyta</taxon>
        <taxon>Magnoliopsida</taxon>
        <taxon>Ranunculales</taxon>
        <taxon>Papaveraceae</taxon>
        <taxon>Papaveroideae</taxon>
        <taxon>Papaver</taxon>
    </lineage>
</organism>
<reference evidence="2" key="1">
    <citation type="submission" date="2022-03" db="EMBL/GenBank/DDBJ databases">
        <title>A functionally conserved STORR gene fusion in Papaver species that diverged 16.8 million years ago.</title>
        <authorList>
            <person name="Catania T."/>
        </authorList>
    </citation>
    <scope>NUCLEOTIDE SEQUENCE</scope>
    <source>
        <strain evidence="2">S-191538</strain>
    </source>
</reference>
<accession>A0AA41VL98</accession>
<dbReference type="GO" id="GO:0006629">
    <property type="term" value="P:lipid metabolic process"/>
    <property type="evidence" value="ECO:0007669"/>
    <property type="project" value="InterPro"/>
</dbReference>
<feature type="non-terminal residue" evidence="2">
    <location>
        <position position="301"/>
    </location>
</feature>
<feature type="chain" id="PRO_5041371578" description="PI-PLC X domain-containing protein" evidence="1">
    <location>
        <begin position="24"/>
        <end position="301"/>
    </location>
</feature>
<evidence type="ECO:0008006" key="4">
    <source>
        <dbReference type="Google" id="ProtNLM"/>
    </source>
</evidence>
<dbReference type="InterPro" id="IPR051057">
    <property type="entry name" value="PI-PLC_domain"/>
</dbReference>
<keyword evidence="1" id="KW-0732">Signal</keyword>
<dbReference type="Gene3D" id="3.20.20.190">
    <property type="entry name" value="Phosphatidylinositol (PI) phosphodiesterase"/>
    <property type="match status" value="1"/>
</dbReference>
<dbReference type="Pfam" id="PF26178">
    <property type="entry name" value="PI-PLC_cat"/>
    <property type="match status" value="2"/>
</dbReference>
<keyword evidence="3" id="KW-1185">Reference proteome</keyword>
<proteinExistence type="predicted"/>
<dbReference type="Proteomes" id="UP001177140">
    <property type="component" value="Unassembled WGS sequence"/>
</dbReference>
<evidence type="ECO:0000313" key="3">
    <source>
        <dbReference type="Proteomes" id="UP001177140"/>
    </source>
</evidence>
<sequence length="301" mass="33147">MGVFTNILFIAISAFFISTLATACSNGQCKLLDECASDGDCKAGLYCSSCAMEFSGSRCVRSTVTNNSLPYNKYAYLTTHNSFATDGEPSHTGVPRVTFVNQEDTITQQLNVCKFDLYSLFIRLRLWLCHSFEGKCHHITAFEPALDTLKEIEAFLAANPSEIITLILEDYVKSQNGLTKFPVSKMPRDGKDWPLVSDMVANNQRLVVFTSDKSKQQSEGIAYQWDYMVENQYGQGGMQEGECPKRGESSPLNDKTKSLVFVNYFGSVPIKQRSAGGGTFQAVDTLNGGLLCGCDDVHACV</sequence>
<feature type="signal peptide" evidence="1">
    <location>
        <begin position="1"/>
        <end position="23"/>
    </location>
</feature>
<dbReference type="SUPFAM" id="SSF51695">
    <property type="entry name" value="PLC-like phosphodiesterases"/>
    <property type="match status" value="1"/>
</dbReference>
<dbReference type="PANTHER" id="PTHR13593:SF51">
    <property type="entry name" value="F21F23.12 PROTEIN"/>
    <property type="match status" value="1"/>
</dbReference>
<name>A0AA41VL98_PAPNU</name>
<gene>
    <name evidence="2" type="ORF">MKW94_017967</name>
</gene>
<evidence type="ECO:0000313" key="2">
    <source>
        <dbReference type="EMBL" id="MCL7043308.1"/>
    </source>
</evidence>
<dbReference type="AlphaFoldDB" id="A0AA41VL98"/>
<dbReference type="EMBL" id="JAJJMA010245187">
    <property type="protein sequence ID" value="MCL7043308.1"/>
    <property type="molecule type" value="Genomic_DNA"/>
</dbReference>
<dbReference type="PANTHER" id="PTHR13593">
    <property type="match status" value="1"/>
</dbReference>
<dbReference type="InterPro" id="IPR017946">
    <property type="entry name" value="PLC-like_Pdiesterase_TIM-brl"/>
</dbReference>
<evidence type="ECO:0000256" key="1">
    <source>
        <dbReference type="SAM" id="SignalP"/>
    </source>
</evidence>
<comment type="caution">
    <text evidence="2">The sequence shown here is derived from an EMBL/GenBank/DDBJ whole genome shotgun (WGS) entry which is preliminary data.</text>
</comment>